<name>A0A3A1U2N9_9MICO</name>
<dbReference type="AlphaFoldDB" id="A0A3A1U2N9"/>
<comment type="caution">
    <text evidence="1">The sequence shown here is derived from an EMBL/GenBank/DDBJ whole genome shotgun (WGS) entry which is preliminary data.</text>
</comment>
<evidence type="ECO:0000313" key="1">
    <source>
        <dbReference type="EMBL" id="RIX28746.1"/>
    </source>
</evidence>
<proteinExistence type="predicted"/>
<sequence length="189" mass="20276">MRWDELFADLEGQLEHGLGAEEREAELEEERLRVGRAALRDRVAAIGAEGGPLAVRLVDRSIIDLMPRTVGRDWVSGDLVGTGAQAVLPLAAVAALLPTPAQLQRSLEPVAVGAVTDRIGLAFVLRDLARRRRPVQLTVAGGTVTGTIDRVGRDHLDLAVHPADGWRRASSVARIEVLALAGLLLVRVD</sequence>
<evidence type="ECO:0000313" key="2">
    <source>
        <dbReference type="Proteomes" id="UP000265742"/>
    </source>
</evidence>
<dbReference type="EMBL" id="QXTG01000002">
    <property type="protein sequence ID" value="RIX28746.1"/>
    <property type="molecule type" value="Genomic_DNA"/>
</dbReference>
<keyword evidence="2" id="KW-1185">Reference proteome</keyword>
<dbReference type="Proteomes" id="UP000265742">
    <property type="component" value="Unassembled WGS sequence"/>
</dbReference>
<dbReference type="RefSeq" id="WP_119483055.1">
    <property type="nucleotide sequence ID" value="NZ_QXTG01000002.1"/>
</dbReference>
<accession>A0A3A1U2N9</accession>
<gene>
    <name evidence="1" type="ORF">D1781_15260</name>
</gene>
<reference evidence="2" key="1">
    <citation type="submission" date="2018-09" db="EMBL/GenBank/DDBJ databases">
        <authorList>
            <person name="Kim I."/>
        </authorList>
    </citation>
    <scope>NUCLEOTIDE SEQUENCE [LARGE SCALE GENOMIC DNA]</scope>
    <source>
        <strain evidence="2">DD4a</strain>
    </source>
</reference>
<protein>
    <submittedName>
        <fullName evidence="1">Uncharacterized protein</fullName>
    </submittedName>
</protein>
<dbReference type="OrthoDB" id="3827359at2"/>
<organism evidence="1 2">
    <name type="scientific">Amnibacterium setariae</name>
    <dbReference type="NCBI Taxonomy" id="2306585"/>
    <lineage>
        <taxon>Bacteria</taxon>
        <taxon>Bacillati</taxon>
        <taxon>Actinomycetota</taxon>
        <taxon>Actinomycetes</taxon>
        <taxon>Micrococcales</taxon>
        <taxon>Microbacteriaceae</taxon>
        <taxon>Amnibacterium</taxon>
    </lineage>
</organism>